<organism evidence="2 3">
    <name type="scientific">Oceaniferula marina</name>
    <dbReference type="NCBI Taxonomy" id="2748318"/>
    <lineage>
        <taxon>Bacteria</taxon>
        <taxon>Pseudomonadati</taxon>
        <taxon>Verrucomicrobiota</taxon>
        <taxon>Verrucomicrobiia</taxon>
        <taxon>Verrucomicrobiales</taxon>
        <taxon>Verrucomicrobiaceae</taxon>
        <taxon>Oceaniferula</taxon>
    </lineage>
</organism>
<gene>
    <name evidence="2" type="ORF">HW115_10150</name>
</gene>
<dbReference type="Proteomes" id="UP000557872">
    <property type="component" value="Unassembled WGS sequence"/>
</dbReference>
<dbReference type="EMBL" id="JACBAZ010000003">
    <property type="protein sequence ID" value="NWK55975.1"/>
    <property type="molecule type" value="Genomic_DNA"/>
</dbReference>
<keyword evidence="3" id="KW-1185">Reference proteome</keyword>
<reference evidence="2 3" key="1">
    <citation type="submission" date="2020-07" db="EMBL/GenBank/DDBJ databases">
        <title>Roseicoccus Jingziensis gen. nov., sp. nov., isolated from coastal seawater.</title>
        <authorList>
            <person name="Feng X."/>
        </authorList>
    </citation>
    <scope>NUCLEOTIDE SEQUENCE [LARGE SCALE GENOMIC DNA]</scope>
    <source>
        <strain evidence="2 3">N1E253</strain>
    </source>
</reference>
<protein>
    <recommendedName>
        <fullName evidence="4">CBM6 domain-containing protein</fullName>
    </recommendedName>
</protein>
<keyword evidence="1" id="KW-0175">Coiled coil</keyword>
<proteinExistence type="predicted"/>
<name>A0A851GLC4_9BACT</name>
<dbReference type="InterPro" id="IPR008979">
    <property type="entry name" value="Galactose-bd-like_sf"/>
</dbReference>
<evidence type="ECO:0000313" key="2">
    <source>
        <dbReference type="EMBL" id="NWK55975.1"/>
    </source>
</evidence>
<comment type="caution">
    <text evidence="2">The sequence shown here is derived from an EMBL/GenBank/DDBJ whole genome shotgun (WGS) entry which is preliminary data.</text>
</comment>
<feature type="coiled-coil region" evidence="1">
    <location>
        <begin position="151"/>
        <end position="206"/>
    </location>
</feature>
<sequence length="729" mass="80265">MPKLGQAFLPMFHHPAASPAMRTLSPLLAMALVITALLSRSFAAKGDEAISLTAQGKSLASEYETKRVSLKNKTLKRLPSIDPNKQAAFIGARQAEVQAAAKLNQAQQAMGEIQTAEALVAHAKGKWIGGANRGIKAAQEMLKNASTPTERATAKKELETWQQNLKDGEHALKERQAKLEQAQSRQAELEKAVAEAQDALEKAKTTTLGAFNALKLSSFLSSDAMDADLAKFATLNDATPDALASFAQQGKPQQKLIDTMLSSEKLLVEMAAADGAKGNRYGEAMQIYQKIWHASDNVAEGSLRRLALAISLEHAVPVKQRNAVAKTTAPATVDPVHRYLHYEKALLAGELDPAFDTLSVWDYRMVVNGEEPDDILSWGRTMLRNYRPDHITTSDYRWRYVAAVRSDIQYGSQDNKHDQDDLQFFQNILKNGGVCGRRAFFGRFILRAFGIPTTARPSRGHAALAHWTPDGWVVCLGGAWGAGWTKTRYDRDLDFLANTQARAAGPSYMQVKRAQWIGDLMDEPKVFGLHSRKQPEFWYAVSLYTQLEIIKASKAKTLAAVGEDIGEANETNEHIALPRTQIREEDRIVSVSDRGVITIPAVATSKPNKSTGKILFMDSFLGGKQLHYSRTGGPQAFEYSLEVPQAGRYALSARVVTPSWKQSLEVTVNDANESRQLPLPFTLGQWETSEPVLIHLAKGKNTLRFSRQHPKLKGVSIKAFTLTPADPAD</sequence>
<accession>A0A851GLC4</accession>
<dbReference type="AlphaFoldDB" id="A0A851GLC4"/>
<evidence type="ECO:0000256" key="1">
    <source>
        <dbReference type="SAM" id="Coils"/>
    </source>
</evidence>
<dbReference type="Gene3D" id="2.60.120.260">
    <property type="entry name" value="Galactose-binding domain-like"/>
    <property type="match status" value="1"/>
</dbReference>
<evidence type="ECO:0000313" key="3">
    <source>
        <dbReference type="Proteomes" id="UP000557872"/>
    </source>
</evidence>
<dbReference type="SUPFAM" id="SSF49785">
    <property type="entry name" value="Galactose-binding domain-like"/>
    <property type="match status" value="1"/>
</dbReference>
<evidence type="ECO:0008006" key="4">
    <source>
        <dbReference type="Google" id="ProtNLM"/>
    </source>
</evidence>
<dbReference type="RefSeq" id="WP_178932524.1">
    <property type="nucleotide sequence ID" value="NZ_JACBAZ010000003.1"/>
</dbReference>